<keyword evidence="3" id="KW-1185">Reference proteome</keyword>
<reference evidence="2 3" key="1">
    <citation type="submission" date="2018-09" db="EMBL/GenBank/DDBJ databases">
        <title>Novel species of Cryobacterium.</title>
        <authorList>
            <person name="Liu Q."/>
            <person name="Xin Y.-H."/>
        </authorList>
    </citation>
    <scope>NUCLEOTIDE SEQUENCE [LARGE SCALE GENOMIC DNA]</scope>
    <source>
        <strain evidence="2 3">Hh39</strain>
    </source>
</reference>
<organism evidence="2 3">
    <name type="scientific">Cryobacterium melibiosiphilum</name>
    <dbReference type="NCBI Taxonomy" id="995039"/>
    <lineage>
        <taxon>Bacteria</taxon>
        <taxon>Bacillati</taxon>
        <taxon>Actinomycetota</taxon>
        <taxon>Actinomycetes</taxon>
        <taxon>Micrococcales</taxon>
        <taxon>Microbacteriaceae</taxon>
        <taxon>Cryobacterium</taxon>
    </lineage>
</organism>
<accession>A0A3A5MLW7</accession>
<dbReference type="EMBL" id="QZVS01000085">
    <property type="protein sequence ID" value="RJT88108.1"/>
    <property type="molecule type" value="Genomic_DNA"/>
</dbReference>
<comment type="caution">
    <text evidence="2">The sequence shown here is derived from an EMBL/GenBank/DDBJ whole genome shotgun (WGS) entry which is preliminary data.</text>
</comment>
<gene>
    <name evidence="2" type="ORF">D6T64_12015</name>
</gene>
<dbReference type="RefSeq" id="WP_119974916.1">
    <property type="nucleotide sequence ID" value="NZ_JBHSQA010000012.1"/>
</dbReference>
<evidence type="ECO:0000256" key="1">
    <source>
        <dbReference type="SAM" id="MobiDB-lite"/>
    </source>
</evidence>
<feature type="region of interest" description="Disordered" evidence="1">
    <location>
        <begin position="40"/>
        <end position="67"/>
    </location>
</feature>
<dbReference type="AlphaFoldDB" id="A0A3A5MLW7"/>
<proteinExistence type="predicted"/>
<protein>
    <submittedName>
        <fullName evidence="2">Uncharacterized protein</fullName>
    </submittedName>
</protein>
<name>A0A3A5MLW7_9MICO</name>
<evidence type="ECO:0000313" key="3">
    <source>
        <dbReference type="Proteomes" id="UP000272015"/>
    </source>
</evidence>
<dbReference type="Proteomes" id="UP000272015">
    <property type="component" value="Unassembled WGS sequence"/>
</dbReference>
<sequence>MSAESQEAKVAAYIKRVVDAAPPLSASQKDLIRGIFADTESRMPVQESESDANMSDLSEVISDGEGK</sequence>
<evidence type="ECO:0000313" key="2">
    <source>
        <dbReference type="EMBL" id="RJT88108.1"/>
    </source>
</evidence>